<dbReference type="AlphaFoldDB" id="A0A674J9P3"/>
<dbReference type="Proteomes" id="UP000472274">
    <property type="component" value="Unplaced"/>
</dbReference>
<proteinExistence type="predicted"/>
<dbReference type="InParanoid" id="A0A674J9P3"/>
<keyword evidence="1" id="KW-0732">Signal</keyword>
<reference evidence="2" key="2">
    <citation type="submission" date="2025-09" db="UniProtKB">
        <authorList>
            <consortium name="Ensembl"/>
        </authorList>
    </citation>
    <scope>IDENTIFICATION</scope>
</reference>
<evidence type="ECO:0000313" key="2">
    <source>
        <dbReference type="Ensembl" id="ENSTMTP00000018596.1"/>
    </source>
</evidence>
<organism evidence="2 3">
    <name type="scientific">Terrapene triunguis</name>
    <name type="common">Three-toed box turtle</name>
    <dbReference type="NCBI Taxonomy" id="2587831"/>
    <lineage>
        <taxon>Eukaryota</taxon>
        <taxon>Metazoa</taxon>
        <taxon>Chordata</taxon>
        <taxon>Craniata</taxon>
        <taxon>Vertebrata</taxon>
        <taxon>Euteleostomi</taxon>
        <taxon>Archelosauria</taxon>
        <taxon>Testudinata</taxon>
        <taxon>Testudines</taxon>
        <taxon>Cryptodira</taxon>
        <taxon>Durocryptodira</taxon>
        <taxon>Testudinoidea</taxon>
        <taxon>Emydidae</taxon>
        <taxon>Terrapene</taxon>
    </lineage>
</organism>
<name>A0A674J9P3_9SAUR</name>
<evidence type="ECO:0000256" key="1">
    <source>
        <dbReference type="SAM" id="SignalP"/>
    </source>
</evidence>
<feature type="chain" id="PRO_5046138431" description="Secreted protein" evidence="1">
    <location>
        <begin position="20"/>
        <end position="74"/>
    </location>
</feature>
<evidence type="ECO:0008006" key="4">
    <source>
        <dbReference type="Google" id="ProtNLM"/>
    </source>
</evidence>
<sequence>MKSFSSLLWLLNVAHHLKGSDLSGPMGNITSCCYNSRHQHRPLSEYKLVFKWIILYIFSTKKFWSRSCPRKSLT</sequence>
<protein>
    <recommendedName>
        <fullName evidence="4">Secreted protein</fullName>
    </recommendedName>
</protein>
<keyword evidence="3" id="KW-1185">Reference proteome</keyword>
<reference evidence="2" key="1">
    <citation type="submission" date="2025-08" db="UniProtKB">
        <authorList>
            <consortium name="Ensembl"/>
        </authorList>
    </citation>
    <scope>IDENTIFICATION</scope>
</reference>
<dbReference type="Ensembl" id="ENSTMTT00000019251.1">
    <property type="protein sequence ID" value="ENSTMTP00000018596.1"/>
    <property type="gene ID" value="ENSTMTG00000013650.1"/>
</dbReference>
<feature type="signal peptide" evidence="1">
    <location>
        <begin position="1"/>
        <end position="19"/>
    </location>
</feature>
<accession>A0A674J9P3</accession>
<evidence type="ECO:0000313" key="3">
    <source>
        <dbReference type="Proteomes" id="UP000472274"/>
    </source>
</evidence>